<sequence>MPLYVRLIATALLLLAAPLTPARAASLDGLAVDVVNESEPVLCAEKDNVAVSFANQNVRAFRIEAAHPVYLTPNMRANVEADWTACDMASDPSYAAPNPPKMVTLYEDTKLWVVGFTYPSFWRPAVTNVRIGDHVESGLHLLQVWLKRDDGAEEVLVLYPQDGYWRARPLTPSSMRNTAYGSSFIVGPIEHDGRPLVKIKEVVFDPATRTFNLEFEKGGSASVRMVSIDDNRQAIDVVFDHGIGGGPFAMLRSMYITEFNNDTARIAVREQGAKGWREDNIMKFDHARATDIWIGRLVPSQHNTTSPDVVFNSFSDGPTPKRPKSEPPPPLPVTKAE</sequence>
<evidence type="ECO:0000256" key="1">
    <source>
        <dbReference type="SAM" id="MobiDB-lite"/>
    </source>
</evidence>
<evidence type="ECO:0000313" key="3">
    <source>
        <dbReference type="EMBL" id="SFV32551.1"/>
    </source>
</evidence>
<reference evidence="4" key="1">
    <citation type="submission" date="2016-10" db="EMBL/GenBank/DDBJ databases">
        <authorList>
            <person name="Varghese N."/>
            <person name="Submissions S."/>
        </authorList>
    </citation>
    <scope>NUCLEOTIDE SEQUENCE [LARGE SCALE GENOMIC DNA]</scope>
    <source>
        <strain evidence="4">DSM 1565</strain>
    </source>
</reference>
<accession>A0A1I7ND48</accession>
<gene>
    <name evidence="3" type="ORF">SAMN04488557_1643</name>
</gene>
<protein>
    <recommendedName>
        <fullName evidence="5">Polysaccharide lyase</fullName>
    </recommendedName>
</protein>
<keyword evidence="2" id="KW-0732">Signal</keyword>
<dbReference type="RefSeq" id="WP_092866917.1">
    <property type="nucleotide sequence ID" value="NZ_FPCH01000002.1"/>
</dbReference>
<feature type="compositionally biased region" description="Polar residues" evidence="1">
    <location>
        <begin position="305"/>
        <end position="316"/>
    </location>
</feature>
<dbReference type="OrthoDB" id="7929599at2"/>
<organism evidence="3 4">
    <name type="scientific">Hyphomicrobium facile</name>
    <dbReference type="NCBI Taxonomy" id="51670"/>
    <lineage>
        <taxon>Bacteria</taxon>
        <taxon>Pseudomonadati</taxon>
        <taxon>Pseudomonadota</taxon>
        <taxon>Alphaproteobacteria</taxon>
        <taxon>Hyphomicrobiales</taxon>
        <taxon>Hyphomicrobiaceae</taxon>
        <taxon>Hyphomicrobium</taxon>
    </lineage>
</organism>
<evidence type="ECO:0008006" key="5">
    <source>
        <dbReference type="Google" id="ProtNLM"/>
    </source>
</evidence>
<dbReference type="AlphaFoldDB" id="A0A1I7ND48"/>
<dbReference type="EMBL" id="FPCH01000002">
    <property type="protein sequence ID" value="SFV32551.1"/>
    <property type="molecule type" value="Genomic_DNA"/>
</dbReference>
<dbReference type="Proteomes" id="UP000199423">
    <property type="component" value="Unassembled WGS sequence"/>
</dbReference>
<name>A0A1I7ND48_9HYPH</name>
<evidence type="ECO:0000256" key="2">
    <source>
        <dbReference type="SAM" id="SignalP"/>
    </source>
</evidence>
<feature type="chain" id="PRO_5011723103" description="Polysaccharide lyase" evidence="2">
    <location>
        <begin position="25"/>
        <end position="337"/>
    </location>
</feature>
<proteinExistence type="predicted"/>
<feature type="compositionally biased region" description="Pro residues" evidence="1">
    <location>
        <begin position="326"/>
        <end position="337"/>
    </location>
</feature>
<feature type="signal peptide" evidence="2">
    <location>
        <begin position="1"/>
        <end position="24"/>
    </location>
</feature>
<evidence type="ECO:0000313" key="4">
    <source>
        <dbReference type="Proteomes" id="UP000199423"/>
    </source>
</evidence>
<feature type="region of interest" description="Disordered" evidence="1">
    <location>
        <begin position="305"/>
        <end position="337"/>
    </location>
</feature>
<keyword evidence="4" id="KW-1185">Reference proteome</keyword>
<dbReference type="STRING" id="51670.SAMN04488557_1643"/>